<dbReference type="SUPFAM" id="SSF55874">
    <property type="entry name" value="ATPase domain of HSP90 chaperone/DNA topoisomerase II/histidine kinase"/>
    <property type="match status" value="1"/>
</dbReference>
<dbReference type="PANTHER" id="PTHR35526:SF3">
    <property type="entry name" value="ANTI-SIGMA-F FACTOR RSBW"/>
    <property type="match status" value="1"/>
</dbReference>
<sequence length="156" mass="16818">MTARLSGRGVAAQASVLPAVRHKVASTPSVLPDVRCLVRAAAVGYGIEAETAEDAVLVASELVTNAIRASAWPIALRMFVSKDGFHIEVHDFSRKKPRRSEPDLAMPSEPVPDDAPDPHGWGMGIVETLSRRHGVRIERGGKTVWAVLRIASGRRP</sequence>
<keyword evidence="1" id="KW-0418">Kinase</keyword>
<gene>
    <name evidence="4" type="ORF">GNZ18_00655</name>
</gene>
<name>A0A7K1KSG2_9ACTN</name>
<keyword evidence="4" id="KW-0067">ATP-binding</keyword>
<evidence type="ECO:0000256" key="1">
    <source>
        <dbReference type="ARBA" id="ARBA00022527"/>
    </source>
</evidence>
<protein>
    <submittedName>
        <fullName evidence="4">ATP-binding protein</fullName>
    </submittedName>
</protein>
<keyword evidence="5" id="KW-1185">Reference proteome</keyword>
<dbReference type="AlphaFoldDB" id="A0A7K1KSG2"/>
<organism evidence="4 5">
    <name type="scientific">Actinomadura litoris</name>
    <dbReference type="NCBI Taxonomy" id="2678616"/>
    <lineage>
        <taxon>Bacteria</taxon>
        <taxon>Bacillati</taxon>
        <taxon>Actinomycetota</taxon>
        <taxon>Actinomycetes</taxon>
        <taxon>Streptosporangiales</taxon>
        <taxon>Thermomonosporaceae</taxon>
        <taxon>Actinomadura</taxon>
    </lineage>
</organism>
<keyword evidence="1" id="KW-0723">Serine/threonine-protein kinase</keyword>
<dbReference type="RefSeq" id="WP_156214110.1">
    <property type="nucleotide sequence ID" value="NZ_WOFH01000001.1"/>
</dbReference>
<dbReference type="InterPro" id="IPR036890">
    <property type="entry name" value="HATPase_C_sf"/>
</dbReference>
<accession>A0A7K1KSG2</accession>
<reference evidence="4 5" key="1">
    <citation type="submission" date="2019-11" db="EMBL/GenBank/DDBJ databases">
        <authorList>
            <person name="Cao P."/>
        </authorList>
    </citation>
    <scope>NUCLEOTIDE SEQUENCE [LARGE SCALE GENOMIC DNA]</scope>
    <source>
        <strain evidence="4 5">NEAU-AAG5</strain>
    </source>
</reference>
<keyword evidence="1" id="KW-0808">Transferase</keyword>
<proteinExistence type="predicted"/>
<feature type="domain" description="Histidine kinase/HSP90-like ATPase" evidence="3">
    <location>
        <begin position="25"/>
        <end position="147"/>
    </location>
</feature>
<keyword evidence="4" id="KW-0547">Nucleotide-binding</keyword>
<dbReference type="Gene3D" id="3.30.565.10">
    <property type="entry name" value="Histidine kinase-like ATPase, C-terminal domain"/>
    <property type="match status" value="1"/>
</dbReference>
<evidence type="ECO:0000313" key="4">
    <source>
        <dbReference type="EMBL" id="MUN35118.1"/>
    </source>
</evidence>
<dbReference type="GO" id="GO:0004674">
    <property type="term" value="F:protein serine/threonine kinase activity"/>
    <property type="evidence" value="ECO:0007669"/>
    <property type="project" value="UniProtKB-KW"/>
</dbReference>
<dbReference type="CDD" id="cd16936">
    <property type="entry name" value="HATPase_RsbW-like"/>
    <property type="match status" value="1"/>
</dbReference>
<comment type="caution">
    <text evidence="4">The sequence shown here is derived from an EMBL/GenBank/DDBJ whole genome shotgun (WGS) entry which is preliminary data.</text>
</comment>
<dbReference type="GO" id="GO:0005524">
    <property type="term" value="F:ATP binding"/>
    <property type="evidence" value="ECO:0007669"/>
    <property type="project" value="UniProtKB-KW"/>
</dbReference>
<dbReference type="PANTHER" id="PTHR35526">
    <property type="entry name" value="ANTI-SIGMA-F FACTOR RSBW-RELATED"/>
    <property type="match status" value="1"/>
</dbReference>
<dbReference type="Proteomes" id="UP000432015">
    <property type="component" value="Unassembled WGS sequence"/>
</dbReference>
<evidence type="ECO:0000256" key="2">
    <source>
        <dbReference type="SAM" id="MobiDB-lite"/>
    </source>
</evidence>
<dbReference type="InterPro" id="IPR003594">
    <property type="entry name" value="HATPase_dom"/>
</dbReference>
<dbReference type="InterPro" id="IPR050267">
    <property type="entry name" value="Anti-sigma-factor_SerPK"/>
</dbReference>
<dbReference type="EMBL" id="WOFH01000001">
    <property type="protein sequence ID" value="MUN35118.1"/>
    <property type="molecule type" value="Genomic_DNA"/>
</dbReference>
<dbReference type="Pfam" id="PF13581">
    <property type="entry name" value="HATPase_c_2"/>
    <property type="match status" value="1"/>
</dbReference>
<evidence type="ECO:0000313" key="5">
    <source>
        <dbReference type="Proteomes" id="UP000432015"/>
    </source>
</evidence>
<feature type="region of interest" description="Disordered" evidence="2">
    <location>
        <begin position="96"/>
        <end position="118"/>
    </location>
</feature>
<evidence type="ECO:0000259" key="3">
    <source>
        <dbReference type="Pfam" id="PF13581"/>
    </source>
</evidence>